<dbReference type="EMBL" id="JARIHO010000040">
    <property type="protein sequence ID" value="KAJ7328065.1"/>
    <property type="molecule type" value="Genomic_DNA"/>
</dbReference>
<dbReference type="Proteomes" id="UP001218218">
    <property type="component" value="Unassembled WGS sequence"/>
</dbReference>
<evidence type="ECO:0000256" key="1">
    <source>
        <dbReference type="SAM" id="MobiDB-lite"/>
    </source>
</evidence>
<dbReference type="AlphaFoldDB" id="A0AAD6ZL28"/>
<protein>
    <submittedName>
        <fullName evidence="2">Uncharacterized protein</fullName>
    </submittedName>
</protein>
<keyword evidence="3" id="KW-1185">Reference proteome</keyword>
<feature type="compositionally biased region" description="Polar residues" evidence="1">
    <location>
        <begin position="219"/>
        <end position="234"/>
    </location>
</feature>
<evidence type="ECO:0000313" key="2">
    <source>
        <dbReference type="EMBL" id="KAJ7328065.1"/>
    </source>
</evidence>
<reference evidence="2" key="1">
    <citation type="submission" date="2023-03" db="EMBL/GenBank/DDBJ databases">
        <title>Massive genome expansion in bonnet fungi (Mycena s.s.) driven by repeated elements and novel gene families across ecological guilds.</title>
        <authorList>
            <consortium name="Lawrence Berkeley National Laboratory"/>
            <person name="Harder C.B."/>
            <person name="Miyauchi S."/>
            <person name="Viragh M."/>
            <person name="Kuo A."/>
            <person name="Thoen E."/>
            <person name="Andreopoulos B."/>
            <person name="Lu D."/>
            <person name="Skrede I."/>
            <person name="Drula E."/>
            <person name="Henrissat B."/>
            <person name="Morin E."/>
            <person name="Kohler A."/>
            <person name="Barry K."/>
            <person name="LaButti K."/>
            <person name="Morin E."/>
            <person name="Salamov A."/>
            <person name="Lipzen A."/>
            <person name="Mereny Z."/>
            <person name="Hegedus B."/>
            <person name="Baldrian P."/>
            <person name="Stursova M."/>
            <person name="Weitz H."/>
            <person name="Taylor A."/>
            <person name="Grigoriev I.V."/>
            <person name="Nagy L.G."/>
            <person name="Martin F."/>
            <person name="Kauserud H."/>
        </authorList>
    </citation>
    <scope>NUCLEOTIDE SEQUENCE</scope>
    <source>
        <strain evidence="2">CBHHK002</strain>
    </source>
</reference>
<organism evidence="2 3">
    <name type="scientific">Mycena albidolilacea</name>
    <dbReference type="NCBI Taxonomy" id="1033008"/>
    <lineage>
        <taxon>Eukaryota</taxon>
        <taxon>Fungi</taxon>
        <taxon>Dikarya</taxon>
        <taxon>Basidiomycota</taxon>
        <taxon>Agaricomycotina</taxon>
        <taxon>Agaricomycetes</taxon>
        <taxon>Agaricomycetidae</taxon>
        <taxon>Agaricales</taxon>
        <taxon>Marasmiineae</taxon>
        <taxon>Mycenaceae</taxon>
        <taxon>Mycena</taxon>
    </lineage>
</organism>
<evidence type="ECO:0000313" key="3">
    <source>
        <dbReference type="Proteomes" id="UP001218218"/>
    </source>
</evidence>
<sequence>MGEIPVHLVGSQTTGTATIESGLIDAWDAIRALIVAAGGESQEFAGAKVEIIAPDQKTSLSYPWARFTTGSSAMEPFRAWERKYVLGLLPPRSGPIHHLRLLVQDVRPFELVSNIPAWSILDDLLTEWAQVQGGSYMGQIFVRHLLTVGIKITGTAREIWVANEKSEMQWQAVEVEYNAGELEGIVVSEEVAAEYSGIVSVAKGEKQNSTKNDKKHTRQLVTRSQGINIQNVSPDTVRGNEEEQKERRTS</sequence>
<feature type="compositionally biased region" description="Basic and acidic residues" evidence="1">
    <location>
        <begin position="238"/>
        <end position="250"/>
    </location>
</feature>
<gene>
    <name evidence="2" type="ORF">DFH08DRAFT_816225</name>
</gene>
<feature type="region of interest" description="Disordered" evidence="1">
    <location>
        <begin position="204"/>
        <end position="250"/>
    </location>
</feature>
<proteinExistence type="predicted"/>
<name>A0AAD6ZL28_9AGAR</name>
<comment type="caution">
    <text evidence="2">The sequence shown here is derived from an EMBL/GenBank/DDBJ whole genome shotgun (WGS) entry which is preliminary data.</text>
</comment>
<accession>A0AAD6ZL28</accession>